<dbReference type="EMBL" id="PDLM01000014">
    <property type="protein sequence ID" value="RDW62098.1"/>
    <property type="molecule type" value="Genomic_DNA"/>
</dbReference>
<dbReference type="OrthoDB" id="10287254at2759"/>
<sequence length="132" mass="14591">MAIGQVADRCAIEDDPDSAANPIQFPEGQRCVCTPSGLWPFKLAATVSYQPWHGKGKGSRGRVSAAVFDKVLTPQQIRKPHSFFSSFTTDGAAHFHPMSVQEPCIYLRLTPPGTHRRECIHPGGGFRERWEA</sequence>
<name>A0A3D8QK58_9HELO</name>
<keyword evidence="2" id="KW-1185">Reference proteome</keyword>
<comment type="caution">
    <text evidence="1">The sequence shown here is derived from an EMBL/GenBank/DDBJ whole genome shotgun (WGS) entry which is preliminary data.</text>
</comment>
<dbReference type="Proteomes" id="UP000256645">
    <property type="component" value="Unassembled WGS sequence"/>
</dbReference>
<gene>
    <name evidence="1" type="ORF">BP6252_11531</name>
</gene>
<proteinExistence type="predicted"/>
<evidence type="ECO:0000313" key="1">
    <source>
        <dbReference type="EMBL" id="RDW62098.1"/>
    </source>
</evidence>
<accession>A0A3D8QK58</accession>
<organism evidence="1 2">
    <name type="scientific">Coleophoma cylindrospora</name>
    <dbReference type="NCBI Taxonomy" id="1849047"/>
    <lineage>
        <taxon>Eukaryota</taxon>
        <taxon>Fungi</taxon>
        <taxon>Dikarya</taxon>
        <taxon>Ascomycota</taxon>
        <taxon>Pezizomycotina</taxon>
        <taxon>Leotiomycetes</taxon>
        <taxon>Helotiales</taxon>
        <taxon>Dermateaceae</taxon>
        <taxon>Coleophoma</taxon>
    </lineage>
</organism>
<dbReference type="AlphaFoldDB" id="A0A3D8QK58"/>
<evidence type="ECO:0000313" key="2">
    <source>
        <dbReference type="Proteomes" id="UP000256645"/>
    </source>
</evidence>
<reference evidence="1 2" key="1">
    <citation type="journal article" date="2018" name="IMA Fungus">
        <title>IMA Genome-F 9: Draft genome sequence of Annulohypoxylon stygium, Aspergillus mulundensis, Berkeleyomyces basicola (syn. Thielaviopsis basicola), Ceratocystis smalleyi, two Cercospora beticola strains, Coleophoma cylindrospora, Fusarium fracticaudum, Phialophora cf. hyalina, and Morchella septimelata.</title>
        <authorList>
            <person name="Wingfield B.D."/>
            <person name="Bills G.F."/>
            <person name="Dong Y."/>
            <person name="Huang W."/>
            <person name="Nel W.J."/>
            <person name="Swalarsk-Parry B.S."/>
            <person name="Vaghefi N."/>
            <person name="Wilken P.M."/>
            <person name="An Z."/>
            <person name="de Beer Z.W."/>
            <person name="De Vos L."/>
            <person name="Chen L."/>
            <person name="Duong T.A."/>
            <person name="Gao Y."/>
            <person name="Hammerbacher A."/>
            <person name="Kikkert J.R."/>
            <person name="Li Y."/>
            <person name="Li H."/>
            <person name="Li K."/>
            <person name="Li Q."/>
            <person name="Liu X."/>
            <person name="Ma X."/>
            <person name="Naidoo K."/>
            <person name="Pethybridge S.J."/>
            <person name="Sun J."/>
            <person name="Steenkamp E.T."/>
            <person name="van der Nest M.A."/>
            <person name="van Wyk S."/>
            <person name="Wingfield M.J."/>
            <person name="Xiong C."/>
            <person name="Yue Q."/>
            <person name="Zhang X."/>
        </authorList>
    </citation>
    <scope>NUCLEOTIDE SEQUENCE [LARGE SCALE GENOMIC DNA]</scope>
    <source>
        <strain evidence="1 2">BP6252</strain>
    </source>
</reference>
<protein>
    <submittedName>
        <fullName evidence="1">Uncharacterized protein</fullName>
    </submittedName>
</protein>